<evidence type="ECO:0000259" key="2">
    <source>
        <dbReference type="Pfam" id="PF07670"/>
    </source>
</evidence>
<reference evidence="3 4" key="1">
    <citation type="submission" date="2018-10" db="EMBL/GenBank/DDBJ databases">
        <title>Draft genome sequence of Bacillus salarius IM0101, isolated from a hypersaline soil in Inner Mongolia, China.</title>
        <authorList>
            <person name="Yamprayoonswat W."/>
            <person name="Boonvisut S."/>
            <person name="Jumpathong W."/>
            <person name="Sittihan S."/>
            <person name="Ruangsuj P."/>
            <person name="Wanthongcharoen S."/>
            <person name="Thongpramul N."/>
            <person name="Pimmason S."/>
            <person name="Yu B."/>
            <person name="Yasawong M."/>
        </authorList>
    </citation>
    <scope>NUCLEOTIDE SEQUENCE [LARGE SCALE GENOMIC DNA]</scope>
    <source>
        <strain evidence="3 4">IM0101</strain>
    </source>
</reference>
<comment type="caution">
    <text evidence="3">The sequence shown here is derived from an EMBL/GenBank/DDBJ whole genome shotgun (WGS) entry which is preliminary data.</text>
</comment>
<keyword evidence="1" id="KW-0812">Transmembrane</keyword>
<feature type="transmembrane region" description="Helical" evidence="1">
    <location>
        <begin position="367"/>
        <end position="389"/>
    </location>
</feature>
<dbReference type="NCBIfam" id="TIGR02871">
    <property type="entry name" value="spore_ylbJ"/>
    <property type="match status" value="1"/>
</dbReference>
<keyword evidence="4" id="KW-1185">Reference proteome</keyword>
<feature type="transmembrane region" description="Helical" evidence="1">
    <location>
        <begin position="71"/>
        <end position="90"/>
    </location>
</feature>
<dbReference type="InterPro" id="IPR011642">
    <property type="entry name" value="Gate_dom"/>
</dbReference>
<feature type="transmembrane region" description="Helical" evidence="1">
    <location>
        <begin position="237"/>
        <end position="259"/>
    </location>
</feature>
<dbReference type="RefSeq" id="WP_125559388.1">
    <property type="nucleotide sequence ID" value="NZ_RBVX01000028.1"/>
</dbReference>
<protein>
    <submittedName>
        <fullName evidence="3">Sporulation integral membrane protein YlbJ</fullName>
    </submittedName>
</protein>
<proteinExistence type="predicted"/>
<name>A0A428MYB3_9BACI</name>
<dbReference type="Pfam" id="PF07670">
    <property type="entry name" value="Gate"/>
    <property type="match status" value="1"/>
</dbReference>
<evidence type="ECO:0000256" key="1">
    <source>
        <dbReference type="SAM" id="Phobius"/>
    </source>
</evidence>
<feature type="transmembrane region" description="Helical" evidence="1">
    <location>
        <begin position="280"/>
        <end position="298"/>
    </location>
</feature>
<gene>
    <name evidence="3" type="primary">ylbJ</name>
    <name evidence="3" type="ORF">D7Z54_22765</name>
</gene>
<dbReference type="AlphaFoldDB" id="A0A428MYB3"/>
<dbReference type="Proteomes" id="UP000275076">
    <property type="component" value="Unassembled WGS sequence"/>
</dbReference>
<keyword evidence="1" id="KW-1133">Transmembrane helix</keyword>
<keyword evidence="1" id="KW-0472">Membrane</keyword>
<feature type="transmembrane region" description="Helical" evidence="1">
    <location>
        <begin position="123"/>
        <end position="146"/>
    </location>
</feature>
<dbReference type="EMBL" id="RBVX01000028">
    <property type="protein sequence ID" value="RSL31148.1"/>
    <property type="molecule type" value="Genomic_DNA"/>
</dbReference>
<evidence type="ECO:0000313" key="4">
    <source>
        <dbReference type="Proteomes" id="UP000275076"/>
    </source>
</evidence>
<organism evidence="3 4">
    <name type="scientific">Salibacterium salarium</name>
    <dbReference type="NCBI Taxonomy" id="284579"/>
    <lineage>
        <taxon>Bacteria</taxon>
        <taxon>Bacillati</taxon>
        <taxon>Bacillota</taxon>
        <taxon>Bacilli</taxon>
        <taxon>Bacillales</taxon>
        <taxon>Bacillaceae</taxon>
    </lineage>
</organism>
<feature type="domain" description="Nucleoside transporter/FeoB GTPase Gate" evidence="2">
    <location>
        <begin position="36"/>
        <end position="130"/>
    </location>
</feature>
<dbReference type="OrthoDB" id="1645614at2"/>
<feature type="transmembrane region" description="Helical" evidence="1">
    <location>
        <begin position="318"/>
        <end position="335"/>
    </location>
</feature>
<accession>A0A428MYB3</accession>
<evidence type="ECO:0000313" key="3">
    <source>
        <dbReference type="EMBL" id="RSL31148.1"/>
    </source>
</evidence>
<sequence>MLIMALLVCIFTLSLIIHPQEVLESSRDGLLIWSNSVFPSLLPFFIAAELLIAFGVVSFLGVILDPIMRPLFNVPGAGGFVWSMGLVSGFPSGAKFTVKLRKQNKITQEEAERLVSFTNCSNPLFICGAVAVGFFHNVTLGLLLAFTHYSSNVVVGLIMRFYKSTASPSTETVSSHSVKAAVQAALYEQNNDKRPFGKKLGDAVTSSINTLFMIGGFIVLFSVLYRLLNVTGIIDYMAWFPSLILSSISYGSDLAFPWLSGFFEITVGNKLISDLASIPLLQKAVVAAFILGFSGFSVHAQVASLLAETDIRFSPFFFARWLHGIIAALLTYIFWQPLYIQRLEHPAVTGSTNESFIVIWETIHKQLINYGSFVTMVFLFLYILLITFYTTKEHTSSRDLF</sequence>
<feature type="transmembrane region" description="Helical" evidence="1">
    <location>
        <begin position="43"/>
        <end position="64"/>
    </location>
</feature>
<dbReference type="InterPro" id="IPR014226">
    <property type="entry name" value="Spore_IM_YlbJ"/>
</dbReference>
<feature type="transmembrane region" description="Helical" evidence="1">
    <location>
        <begin position="203"/>
        <end position="225"/>
    </location>
</feature>